<feature type="region of interest" description="Disordered" evidence="2">
    <location>
        <begin position="418"/>
        <end position="499"/>
    </location>
</feature>
<feature type="region of interest" description="Disordered" evidence="2">
    <location>
        <begin position="364"/>
        <end position="396"/>
    </location>
</feature>
<name>T1EWE0_HELRO</name>
<sequence>MIGIRFLFPPFADHVTLYERAKIWVRRHEYKYFVDWSESDLKNVDPELRPLQPITRQLYKIHMNRSEHCRNVKLQFCLHTDSAWAHDFCEKLQKSPAEGGFTGLCQAKIAAAELWRTYSTNYRSHQARQPNGVSIKKQQLQKQHFQQEEQLQKQQQQLQKQLQQQQQQLEERQLHRFQHYPHEQSKQQHKQPNEYNPPNKKFKLKADLASDVENAGRKTKNNNNHNNNNDQADEVAFYMKTPYNYASHCNIKIGSYNNNISKCNNNIDSNNNNINSNNNVECFTDGNLIQDDTKNGLLKKLDCYQHYMQQQQHQQQQIKQKHATNHIINNNNNIINNNISSPTKNGCKTVNKIWSPFEEAKIENPFNNHTEDNSNNIIDSNNDNTSDNNNIHNNNNISKHLKNFNGMCNGNGNDSSYHYADGDDNNEGAYNNKNNRNNNNNNNNNNNVVNNNNNNNNVVNNNNNNYNINNNSSNNNNIVLSGKDDEDDDEISEPPTDVSQSSYVAAMFQLYFKQFYIHQQHIYVDRLLLAMQSSQLSPISNL</sequence>
<dbReference type="InParanoid" id="T1EWE0"/>
<dbReference type="KEGG" id="hro:HELRODRAFT_165178"/>
<feature type="compositionally biased region" description="Low complexity" evidence="2">
    <location>
        <begin position="431"/>
        <end position="477"/>
    </location>
</feature>
<evidence type="ECO:0000256" key="2">
    <source>
        <dbReference type="SAM" id="MobiDB-lite"/>
    </source>
</evidence>
<dbReference type="GO" id="GO:0000124">
    <property type="term" value="C:SAGA complex"/>
    <property type="evidence" value="ECO:0000318"/>
    <property type="project" value="GO_Central"/>
</dbReference>
<dbReference type="HOGENOM" id="CLU_502768_0_0_1"/>
<evidence type="ECO:0000313" key="4">
    <source>
        <dbReference type="EnsemblMetazoa" id="HelroP165178"/>
    </source>
</evidence>
<evidence type="ECO:0000313" key="3">
    <source>
        <dbReference type="EMBL" id="ESN93023.1"/>
    </source>
</evidence>
<dbReference type="EnsemblMetazoa" id="HelroT165178">
    <property type="protein sequence ID" value="HelroP165178"/>
    <property type="gene ID" value="HelroG165178"/>
</dbReference>
<dbReference type="EMBL" id="KB097639">
    <property type="protein sequence ID" value="ESN93023.1"/>
    <property type="molecule type" value="Genomic_DNA"/>
</dbReference>
<dbReference type="AlphaFoldDB" id="T1EWE0"/>
<evidence type="ECO:0000256" key="1">
    <source>
        <dbReference type="SAM" id="Coils"/>
    </source>
</evidence>
<dbReference type="GO" id="GO:0006357">
    <property type="term" value="P:regulation of transcription by RNA polymerase II"/>
    <property type="evidence" value="ECO:0000318"/>
    <property type="project" value="GO_Central"/>
</dbReference>
<feature type="region of interest" description="Disordered" evidence="2">
    <location>
        <begin position="181"/>
        <end position="201"/>
    </location>
</feature>
<proteinExistence type="predicted"/>
<accession>T1EWE0</accession>
<dbReference type="EMBL" id="AMQM01001971">
    <property type="status" value="NOT_ANNOTATED_CDS"/>
    <property type="molecule type" value="Genomic_DNA"/>
</dbReference>
<protein>
    <submittedName>
        <fullName evidence="3 4">Uncharacterized protein</fullName>
    </submittedName>
</protein>
<feature type="coiled-coil region" evidence="1">
    <location>
        <begin position="137"/>
        <end position="175"/>
    </location>
</feature>
<dbReference type="GeneID" id="20200890"/>
<reference evidence="3 5" key="2">
    <citation type="journal article" date="2013" name="Nature">
        <title>Insights into bilaterian evolution from three spiralian genomes.</title>
        <authorList>
            <person name="Simakov O."/>
            <person name="Marletaz F."/>
            <person name="Cho S.J."/>
            <person name="Edsinger-Gonzales E."/>
            <person name="Havlak P."/>
            <person name="Hellsten U."/>
            <person name="Kuo D.H."/>
            <person name="Larsson T."/>
            <person name="Lv J."/>
            <person name="Arendt D."/>
            <person name="Savage R."/>
            <person name="Osoegawa K."/>
            <person name="de Jong P."/>
            <person name="Grimwood J."/>
            <person name="Chapman J.A."/>
            <person name="Shapiro H."/>
            <person name="Aerts A."/>
            <person name="Otillar R.P."/>
            <person name="Terry A.Y."/>
            <person name="Boore J.L."/>
            <person name="Grigoriev I.V."/>
            <person name="Lindberg D.R."/>
            <person name="Seaver E.C."/>
            <person name="Weisblat D.A."/>
            <person name="Putnam N.H."/>
            <person name="Rokhsar D.S."/>
        </authorList>
    </citation>
    <scope>NUCLEOTIDE SEQUENCE</scope>
</reference>
<dbReference type="OrthoDB" id="6104631at2759"/>
<dbReference type="Proteomes" id="UP000015101">
    <property type="component" value="Unassembled WGS sequence"/>
</dbReference>
<dbReference type="RefSeq" id="XP_009029287.1">
    <property type="nucleotide sequence ID" value="XM_009031039.1"/>
</dbReference>
<dbReference type="GO" id="GO:0003712">
    <property type="term" value="F:transcription coregulator activity"/>
    <property type="evidence" value="ECO:0000318"/>
    <property type="project" value="GO_Central"/>
</dbReference>
<keyword evidence="1" id="KW-0175">Coiled coil</keyword>
<feature type="compositionally biased region" description="Low complexity" evidence="2">
    <location>
        <begin position="373"/>
        <end position="396"/>
    </location>
</feature>
<gene>
    <name evidence="4" type="primary">20200890</name>
    <name evidence="3" type="ORF">HELRODRAFT_165178</name>
</gene>
<keyword evidence="5" id="KW-1185">Reference proteome</keyword>
<reference evidence="4" key="3">
    <citation type="submission" date="2015-06" db="UniProtKB">
        <authorList>
            <consortium name="EnsemblMetazoa"/>
        </authorList>
    </citation>
    <scope>IDENTIFICATION</scope>
</reference>
<evidence type="ECO:0000313" key="5">
    <source>
        <dbReference type="Proteomes" id="UP000015101"/>
    </source>
</evidence>
<organism evidence="4 5">
    <name type="scientific">Helobdella robusta</name>
    <name type="common">Californian leech</name>
    <dbReference type="NCBI Taxonomy" id="6412"/>
    <lineage>
        <taxon>Eukaryota</taxon>
        <taxon>Metazoa</taxon>
        <taxon>Spiralia</taxon>
        <taxon>Lophotrochozoa</taxon>
        <taxon>Annelida</taxon>
        <taxon>Clitellata</taxon>
        <taxon>Hirudinea</taxon>
        <taxon>Rhynchobdellida</taxon>
        <taxon>Glossiphoniidae</taxon>
        <taxon>Helobdella</taxon>
    </lineage>
</organism>
<dbReference type="CTD" id="20200890"/>
<reference evidence="5" key="1">
    <citation type="submission" date="2012-12" db="EMBL/GenBank/DDBJ databases">
        <authorList>
            <person name="Hellsten U."/>
            <person name="Grimwood J."/>
            <person name="Chapman J.A."/>
            <person name="Shapiro H."/>
            <person name="Aerts A."/>
            <person name="Otillar R.P."/>
            <person name="Terry A.Y."/>
            <person name="Boore J.L."/>
            <person name="Simakov O."/>
            <person name="Marletaz F."/>
            <person name="Cho S.-J."/>
            <person name="Edsinger-Gonzales E."/>
            <person name="Havlak P."/>
            <person name="Kuo D.-H."/>
            <person name="Larsson T."/>
            <person name="Lv J."/>
            <person name="Arendt D."/>
            <person name="Savage R."/>
            <person name="Osoegawa K."/>
            <person name="de Jong P."/>
            <person name="Lindberg D.R."/>
            <person name="Seaver E.C."/>
            <person name="Weisblat D.A."/>
            <person name="Putnam N.H."/>
            <person name="Grigoriev I.V."/>
            <person name="Rokhsar D.S."/>
        </authorList>
    </citation>
    <scope>NUCLEOTIDE SEQUENCE</scope>
</reference>